<dbReference type="InterPro" id="IPR027434">
    <property type="entry name" value="Homing_endonucl"/>
</dbReference>
<dbReference type="SUPFAM" id="SSF55608">
    <property type="entry name" value="Homing endonucleases"/>
    <property type="match status" value="1"/>
</dbReference>
<protein>
    <recommendedName>
        <fullName evidence="1">DOD-type homing endonuclease domain-containing protein</fullName>
    </recommendedName>
</protein>
<dbReference type="Gene3D" id="3.10.28.10">
    <property type="entry name" value="Homing endonucleases"/>
    <property type="match status" value="1"/>
</dbReference>
<reference evidence="2 3" key="1">
    <citation type="submission" date="2020-12" db="EMBL/GenBank/DDBJ databases">
        <title>Oil enriched cultivation method for isolating marine PHA-producing bacteria.</title>
        <authorList>
            <person name="Zheng W."/>
            <person name="Yu S."/>
            <person name="Huang Y."/>
        </authorList>
    </citation>
    <scope>NUCLEOTIDE SEQUENCE [LARGE SCALE GENOMIC DNA]</scope>
    <source>
        <strain evidence="2 3">SY-2-6</strain>
    </source>
</reference>
<dbReference type="InterPro" id="IPR004042">
    <property type="entry name" value="Intein_endonuc_central"/>
</dbReference>
<name>A0ABS3DTG9_9BACI</name>
<dbReference type="Proteomes" id="UP000663970">
    <property type="component" value="Unassembled WGS sequence"/>
</dbReference>
<dbReference type="RefSeq" id="WP_206932724.1">
    <property type="nucleotide sequence ID" value="NZ_JAEKJY010000001.1"/>
</dbReference>
<sequence>MVSNGSNSRRRRLTNEEIAERYKNGERTAVIAFAADGMIPTNGQQISFSQKDRHILHLIKQELSSNHPIILNETTDVCILNINSKIIKDDLIQIHGFTPKKSMKVQIPEIPENYKSHFVRGYFDGDGCVYKDKKFINIVCGSKDFIYSLSDMLEEQVIRSQVKTFETYFRLYVSGKKDVLNFFNWIYADKGIYMERKYRTFLNLLK</sequence>
<proteinExistence type="predicted"/>
<dbReference type="InterPro" id="IPR004860">
    <property type="entry name" value="LAGLIDADG_dom"/>
</dbReference>
<comment type="caution">
    <text evidence="2">The sequence shown here is derived from an EMBL/GenBank/DDBJ whole genome shotgun (WGS) entry which is preliminary data.</text>
</comment>
<keyword evidence="3" id="KW-1185">Reference proteome</keyword>
<accession>A0ABS3DTG9</accession>
<organism evidence="2 3">
    <name type="scientific">Halobacillus kuroshimensis</name>
    <dbReference type="NCBI Taxonomy" id="302481"/>
    <lineage>
        <taxon>Bacteria</taxon>
        <taxon>Bacillati</taxon>
        <taxon>Bacillota</taxon>
        <taxon>Bacilli</taxon>
        <taxon>Bacillales</taxon>
        <taxon>Bacillaceae</taxon>
        <taxon>Halobacillus</taxon>
    </lineage>
</organism>
<evidence type="ECO:0000313" key="3">
    <source>
        <dbReference type="Proteomes" id="UP000663970"/>
    </source>
</evidence>
<feature type="domain" description="DOD-type homing endonuclease" evidence="1">
    <location>
        <begin position="35"/>
        <end position="158"/>
    </location>
</feature>
<evidence type="ECO:0000259" key="1">
    <source>
        <dbReference type="PROSITE" id="PS50819"/>
    </source>
</evidence>
<dbReference type="Pfam" id="PF14528">
    <property type="entry name" value="LAGLIDADG_3"/>
    <property type="match status" value="1"/>
</dbReference>
<evidence type="ECO:0000313" key="2">
    <source>
        <dbReference type="EMBL" id="MBN8234579.1"/>
    </source>
</evidence>
<dbReference type="PROSITE" id="PS50819">
    <property type="entry name" value="INTEIN_ENDONUCLEASE"/>
    <property type="match status" value="1"/>
</dbReference>
<gene>
    <name evidence="2" type="ORF">JF544_04925</name>
</gene>
<dbReference type="EMBL" id="JAEKJY010000001">
    <property type="protein sequence ID" value="MBN8234579.1"/>
    <property type="molecule type" value="Genomic_DNA"/>
</dbReference>